<dbReference type="AlphaFoldDB" id="A0AB38FVH5"/>
<name>A0AB38FVH5_9ENTR</name>
<comment type="caution">
    <text evidence="1">The sequence shown here is derived from an EMBL/GenBank/DDBJ whole genome shotgun (WGS) entry which is preliminary data.</text>
</comment>
<accession>A0AB38FVH5</accession>
<dbReference type="Proteomes" id="UP000251313">
    <property type="component" value="Unassembled WGS sequence"/>
</dbReference>
<protein>
    <submittedName>
        <fullName evidence="1">Uncharacterized protein</fullName>
    </submittedName>
</protein>
<organism evidence="1 2">
    <name type="scientific">Yokenella regensburgei</name>
    <dbReference type="NCBI Taxonomy" id="158877"/>
    <lineage>
        <taxon>Bacteria</taxon>
        <taxon>Pseudomonadati</taxon>
        <taxon>Pseudomonadota</taxon>
        <taxon>Gammaproteobacteria</taxon>
        <taxon>Enterobacterales</taxon>
        <taxon>Enterobacteriaceae</taxon>
        <taxon>Yokenella</taxon>
    </lineage>
</organism>
<evidence type="ECO:0000313" key="2">
    <source>
        <dbReference type="Proteomes" id="UP000251313"/>
    </source>
</evidence>
<dbReference type="EMBL" id="UAVL01000009">
    <property type="protein sequence ID" value="SQA62954.1"/>
    <property type="molecule type" value="Genomic_DNA"/>
</dbReference>
<sequence length="54" mass="6247">MQFTYCQVSLMNMFLKQRQGGHAAMASNFIIRNDHNVNQRESTAVEFACQRLPI</sequence>
<gene>
    <name evidence="1" type="ORF">NCTC11967_01972</name>
</gene>
<proteinExistence type="predicted"/>
<evidence type="ECO:0000313" key="1">
    <source>
        <dbReference type="EMBL" id="SQA62954.1"/>
    </source>
</evidence>
<reference evidence="1 2" key="1">
    <citation type="submission" date="2018-06" db="EMBL/GenBank/DDBJ databases">
        <authorList>
            <consortium name="Pathogen Informatics"/>
            <person name="Doyle S."/>
        </authorList>
    </citation>
    <scope>NUCLEOTIDE SEQUENCE [LARGE SCALE GENOMIC DNA]</scope>
    <source>
        <strain evidence="1 2">NCTC11967</strain>
    </source>
</reference>